<organism evidence="1 2">
    <name type="scientific">Capillimicrobium parvum</name>
    <dbReference type="NCBI Taxonomy" id="2884022"/>
    <lineage>
        <taxon>Bacteria</taxon>
        <taxon>Bacillati</taxon>
        <taxon>Actinomycetota</taxon>
        <taxon>Thermoleophilia</taxon>
        <taxon>Solirubrobacterales</taxon>
        <taxon>Capillimicrobiaceae</taxon>
        <taxon>Capillimicrobium</taxon>
    </lineage>
</organism>
<accession>A0A9E7BZF3</accession>
<sequence length="88" mass="9717">MTTAQLGSYTFDRVTYDDANDVLYLGDGVAGEETDLGHMFMYPDDTSREVVGAVLEAPRQDLEQRGALLVTLPDGRRVDASTLARFCR</sequence>
<dbReference type="KEGG" id="sbae:DSM104329_01637"/>
<dbReference type="Proteomes" id="UP001162834">
    <property type="component" value="Chromosome"/>
</dbReference>
<proteinExistence type="predicted"/>
<reference evidence="1" key="1">
    <citation type="journal article" date="2022" name="Int. J. Syst. Evol. Microbiol.">
        <title>Pseudomonas aegrilactucae sp. nov. and Pseudomonas morbosilactucae sp. nov., pathogens causing bacterial rot of lettuce in Japan.</title>
        <authorList>
            <person name="Sawada H."/>
            <person name="Fujikawa T."/>
            <person name="Satou M."/>
        </authorList>
    </citation>
    <scope>NUCLEOTIDE SEQUENCE</scope>
    <source>
        <strain evidence="1">0166_1</strain>
    </source>
</reference>
<protein>
    <submittedName>
        <fullName evidence="1">Uncharacterized protein</fullName>
    </submittedName>
</protein>
<name>A0A9E7BZF3_9ACTN</name>
<evidence type="ECO:0000313" key="1">
    <source>
        <dbReference type="EMBL" id="UGS35251.1"/>
    </source>
</evidence>
<dbReference type="AlphaFoldDB" id="A0A9E7BZF3"/>
<evidence type="ECO:0000313" key="2">
    <source>
        <dbReference type="Proteomes" id="UP001162834"/>
    </source>
</evidence>
<gene>
    <name evidence="1" type="ORF">DSM104329_01637</name>
</gene>
<dbReference type="RefSeq" id="WP_259314932.1">
    <property type="nucleotide sequence ID" value="NZ_CP087164.1"/>
</dbReference>
<keyword evidence="2" id="KW-1185">Reference proteome</keyword>
<dbReference type="EMBL" id="CP087164">
    <property type="protein sequence ID" value="UGS35251.1"/>
    <property type="molecule type" value="Genomic_DNA"/>
</dbReference>